<gene>
    <name evidence="3" type="ORF">PGTG_16039</name>
</gene>
<feature type="region of interest" description="Disordered" evidence="1">
    <location>
        <begin position="135"/>
        <end position="154"/>
    </location>
</feature>
<feature type="signal peptide" evidence="2">
    <location>
        <begin position="1"/>
        <end position="21"/>
    </location>
</feature>
<organism evidence="3 4">
    <name type="scientific">Puccinia graminis f. sp. tritici (strain CRL 75-36-700-3 / race SCCL)</name>
    <name type="common">Black stem rust fungus</name>
    <dbReference type="NCBI Taxonomy" id="418459"/>
    <lineage>
        <taxon>Eukaryota</taxon>
        <taxon>Fungi</taxon>
        <taxon>Dikarya</taxon>
        <taxon>Basidiomycota</taxon>
        <taxon>Pucciniomycotina</taxon>
        <taxon>Pucciniomycetes</taxon>
        <taxon>Pucciniales</taxon>
        <taxon>Pucciniaceae</taxon>
        <taxon>Puccinia</taxon>
    </lineage>
</organism>
<evidence type="ECO:0000256" key="1">
    <source>
        <dbReference type="SAM" id="MobiDB-lite"/>
    </source>
</evidence>
<dbReference type="EMBL" id="DS178333">
    <property type="protein sequence ID" value="EFP90452.1"/>
    <property type="molecule type" value="Genomic_DNA"/>
</dbReference>
<feature type="compositionally biased region" description="Basic and acidic residues" evidence="1">
    <location>
        <begin position="145"/>
        <end position="154"/>
    </location>
</feature>
<keyword evidence="4" id="KW-1185">Reference proteome</keyword>
<dbReference type="KEGG" id="pgr:PGTG_16039"/>
<reference evidence="4" key="2">
    <citation type="journal article" date="2011" name="Proc. Natl. Acad. Sci. U.S.A.">
        <title>Obligate biotrophy features unraveled by the genomic analysis of rust fungi.</title>
        <authorList>
            <person name="Duplessis S."/>
            <person name="Cuomo C.A."/>
            <person name="Lin Y.-C."/>
            <person name="Aerts A."/>
            <person name="Tisserant E."/>
            <person name="Veneault-Fourrey C."/>
            <person name="Joly D.L."/>
            <person name="Hacquard S."/>
            <person name="Amselem J."/>
            <person name="Cantarel B.L."/>
            <person name="Chiu R."/>
            <person name="Coutinho P.M."/>
            <person name="Feau N."/>
            <person name="Field M."/>
            <person name="Frey P."/>
            <person name="Gelhaye E."/>
            <person name="Goldberg J."/>
            <person name="Grabherr M.G."/>
            <person name="Kodira C.D."/>
            <person name="Kohler A."/>
            <person name="Kuees U."/>
            <person name="Lindquist E.A."/>
            <person name="Lucas S.M."/>
            <person name="Mago R."/>
            <person name="Mauceli E."/>
            <person name="Morin E."/>
            <person name="Murat C."/>
            <person name="Pangilinan J.L."/>
            <person name="Park R."/>
            <person name="Pearson M."/>
            <person name="Quesneville H."/>
            <person name="Rouhier N."/>
            <person name="Sakthikumar S."/>
            <person name="Salamov A.A."/>
            <person name="Schmutz J."/>
            <person name="Selles B."/>
            <person name="Shapiro H."/>
            <person name="Tanguay P."/>
            <person name="Tuskan G.A."/>
            <person name="Henrissat B."/>
            <person name="Van de Peer Y."/>
            <person name="Rouze P."/>
            <person name="Ellis J.G."/>
            <person name="Dodds P.N."/>
            <person name="Schein J.E."/>
            <person name="Zhong S."/>
            <person name="Hamelin R.C."/>
            <person name="Grigoriev I.V."/>
            <person name="Szabo L.J."/>
            <person name="Martin F."/>
        </authorList>
    </citation>
    <scope>NUCLEOTIDE SEQUENCE [LARGE SCALE GENOMIC DNA]</scope>
    <source>
        <strain evidence="4">CRL 75-36-700-3 / race SCCL</strain>
    </source>
</reference>
<dbReference type="InParanoid" id="E3L1M7"/>
<evidence type="ECO:0000313" key="4">
    <source>
        <dbReference type="Proteomes" id="UP000008783"/>
    </source>
</evidence>
<dbReference type="OrthoDB" id="10277634at2759"/>
<name>E3L1M7_PUCGT</name>
<reference key="1">
    <citation type="submission" date="2007-01" db="EMBL/GenBank/DDBJ databases">
        <title>The Genome Sequence of Puccinia graminis f. sp. tritici Strain CRL 75-36-700-3.</title>
        <authorList>
            <consortium name="The Broad Institute Genome Sequencing Platform"/>
            <person name="Birren B."/>
            <person name="Lander E."/>
            <person name="Galagan J."/>
            <person name="Nusbaum C."/>
            <person name="Devon K."/>
            <person name="Cuomo C."/>
            <person name="Jaffe D."/>
            <person name="Butler J."/>
            <person name="Alvarez P."/>
            <person name="Gnerre S."/>
            <person name="Grabherr M."/>
            <person name="Mauceli E."/>
            <person name="Brockman W."/>
            <person name="Young S."/>
            <person name="LaButti K."/>
            <person name="Sykes S."/>
            <person name="DeCaprio D."/>
            <person name="Crawford M."/>
            <person name="Koehrsen M."/>
            <person name="Engels R."/>
            <person name="Montgomery P."/>
            <person name="Pearson M."/>
            <person name="Howarth C."/>
            <person name="Larson L."/>
            <person name="White J."/>
            <person name="Zeng Q."/>
            <person name="Kodira C."/>
            <person name="Yandava C."/>
            <person name="Alvarado L."/>
            <person name="O'Leary S."/>
            <person name="Szabo L."/>
            <person name="Dean R."/>
            <person name="Schein J."/>
        </authorList>
    </citation>
    <scope>NUCLEOTIDE SEQUENCE</scope>
    <source>
        <strain>CRL 75-36-700-3</strain>
    </source>
</reference>
<dbReference type="VEuPathDB" id="FungiDB:PGTG_16039"/>
<dbReference type="RefSeq" id="XP_003334871.1">
    <property type="nucleotide sequence ID" value="XM_003334823.1"/>
</dbReference>
<feature type="chain" id="PRO_5003174310" evidence="2">
    <location>
        <begin position="22"/>
        <end position="154"/>
    </location>
</feature>
<dbReference type="HOGENOM" id="CLU_146198_1_0_1"/>
<protein>
    <submittedName>
        <fullName evidence="3">Uncharacterized protein</fullName>
    </submittedName>
</protein>
<dbReference type="AlphaFoldDB" id="E3L1M7"/>
<keyword evidence="2" id="KW-0732">Signal</keyword>
<proteinExistence type="predicted"/>
<accession>E3L1M7</accession>
<dbReference type="GeneID" id="10530346"/>
<evidence type="ECO:0000256" key="2">
    <source>
        <dbReference type="SAM" id="SignalP"/>
    </source>
</evidence>
<dbReference type="Proteomes" id="UP000008783">
    <property type="component" value="Unassembled WGS sequence"/>
</dbReference>
<sequence length="154" mass="16850">MLLSLKSIIVVTLAVFDLAAATSEEDKSKKLCTFTCPTSTSRAEAGCAKATDWKSDNAVKWEKAKRKLTVSRLFKSSVVKANPTENHKDFFNCHGTGMTFSTCCKQGTIKIPSKGKPMILDSGGNPDNYAQMCHDTNPENTPVEDFPKDCKPPK</sequence>
<evidence type="ECO:0000313" key="3">
    <source>
        <dbReference type="EMBL" id="EFP90452.1"/>
    </source>
</evidence>